<reference evidence="5" key="3">
    <citation type="submission" date="2015-02" db="UniProtKB">
        <authorList>
            <consortium name="EnsemblProtists"/>
        </authorList>
    </citation>
    <scope>IDENTIFICATION</scope>
    <source>
        <strain evidence="5">DAOM BR144</strain>
    </source>
</reference>
<feature type="domain" description="tRNA intron endonuclease catalytic" evidence="4">
    <location>
        <begin position="105"/>
        <end position="182"/>
    </location>
</feature>
<dbReference type="eggNOG" id="KOG4685">
    <property type="taxonomic scope" value="Eukaryota"/>
</dbReference>
<dbReference type="GO" id="GO:0000214">
    <property type="term" value="C:tRNA-intron endonuclease complex"/>
    <property type="evidence" value="ECO:0007669"/>
    <property type="project" value="TreeGrafter"/>
</dbReference>
<evidence type="ECO:0000256" key="3">
    <source>
        <dbReference type="ARBA" id="ARBA00034031"/>
    </source>
</evidence>
<dbReference type="GO" id="GO:0000213">
    <property type="term" value="F:tRNA-intron lyase activity"/>
    <property type="evidence" value="ECO:0007669"/>
    <property type="project" value="UniProtKB-EC"/>
</dbReference>
<dbReference type="InterPro" id="IPR006676">
    <property type="entry name" value="tRNA_splic"/>
</dbReference>
<proteinExistence type="inferred from homology"/>
<accession>K3WRN1</accession>
<dbReference type="PANTHER" id="PTHR21227:SF0">
    <property type="entry name" value="TRNA-SPLICING ENDONUCLEASE SUBUNIT SEN2"/>
    <property type="match status" value="1"/>
</dbReference>
<dbReference type="CDD" id="cd22363">
    <property type="entry name" value="tRNA-intron_lyase_C"/>
    <property type="match status" value="1"/>
</dbReference>
<dbReference type="HOGENOM" id="CLU_1104393_0_0_1"/>
<dbReference type="PANTHER" id="PTHR21227">
    <property type="entry name" value="TRNA-SPLICING ENDONUCLEASE SUBUNIT SEN2"/>
    <property type="match status" value="1"/>
</dbReference>
<dbReference type="OMA" id="HSEYIVY"/>
<evidence type="ECO:0000313" key="5">
    <source>
        <dbReference type="EnsemblProtists" id="PYU1_T007625"/>
    </source>
</evidence>
<dbReference type="Pfam" id="PF01974">
    <property type="entry name" value="tRNA_int_endo"/>
    <property type="match status" value="1"/>
</dbReference>
<dbReference type="GO" id="GO:0005737">
    <property type="term" value="C:cytoplasm"/>
    <property type="evidence" value="ECO:0007669"/>
    <property type="project" value="TreeGrafter"/>
</dbReference>
<comment type="similarity">
    <text evidence="1">Belongs to the tRNA-intron endonuclease family.</text>
</comment>
<keyword evidence="6" id="KW-1185">Reference proteome</keyword>
<name>K3WRN1_GLOUD</name>
<dbReference type="InterPro" id="IPR006677">
    <property type="entry name" value="tRNA_intron_Endonuc_cat-like"/>
</dbReference>
<dbReference type="EC" id="4.6.1.16" evidence="2"/>
<dbReference type="AlphaFoldDB" id="K3WRN1"/>
<dbReference type="Proteomes" id="UP000019132">
    <property type="component" value="Unassembled WGS sequence"/>
</dbReference>
<sequence>MVVTWDAEQLQAATITVHFDDTHASAWQFYQSRALGTTAATLPPLAPAAAGAIPSKPRVRTRLLSLAETFYVLLTNTDGGVLAAPHALGSHKQLWGAFSTTHPGFQRQFVVQYHFREQGWVLKSGLNYGAHHVLYRGAPDAYHSEYIVYVKEVQELPWVVVQALTRVAADVKKTVLICEVAATQCSPSSIQESPTLTHGHYEFVGHAFEFTAIAIRFMDVALPDGAQAPKAGATLSLSSPFAFQPQPVVLKKKRNKKPKKQP</sequence>
<reference evidence="6" key="2">
    <citation type="submission" date="2010-04" db="EMBL/GenBank/DDBJ databases">
        <authorList>
            <person name="Buell R."/>
            <person name="Hamilton J."/>
            <person name="Hostetler J."/>
        </authorList>
    </citation>
    <scope>NUCLEOTIDE SEQUENCE [LARGE SCALE GENOMIC DNA]</scope>
    <source>
        <strain evidence="6">DAOM:BR144</strain>
    </source>
</reference>
<dbReference type="EnsemblProtists" id="PYU1_T007625">
    <property type="protein sequence ID" value="PYU1_T007625"/>
    <property type="gene ID" value="PYU1_G007609"/>
</dbReference>
<dbReference type="GO" id="GO:0000379">
    <property type="term" value="P:tRNA-type intron splice site recognition and cleavage"/>
    <property type="evidence" value="ECO:0007669"/>
    <property type="project" value="TreeGrafter"/>
</dbReference>
<dbReference type="SUPFAM" id="SSF53032">
    <property type="entry name" value="tRNA-intron endonuclease catalytic domain-like"/>
    <property type="match status" value="1"/>
</dbReference>
<organism evidence="5 6">
    <name type="scientific">Globisporangium ultimum (strain ATCC 200006 / CBS 805.95 / DAOM BR144)</name>
    <name type="common">Pythium ultimum</name>
    <dbReference type="NCBI Taxonomy" id="431595"/>
    <lineage>
        <taxon>Eukaryota</taxon>
        <taxon>Sar</taxon>
        <taxon>Stramenopiles</taxon>
        <taxon>Oomycota</taxon>
        <taxon>Peronosporomycetes</taxon>
        <taxon>Pythiales</taxon>
        <taxon>Pythiaceae</taxon>
        <taxon>Globisporangium</taxon>
    </lineage>
</organism>
<dbReference type="GO" id="GO:0003676">
    <property type="term" value="F:nucleic acid binding"/>
    <property type="evidence" value="ECO:0007669"/>
    <property type="project" value="InterPro"/>
</dbReference>
<dbReference type="NCBIfam" id="TIGR00324">
    <property type="entry name" value="endA"/>
    <property type="match status" value="1"/>
</dbReference>
<evidence type="ECO:0000256" key="1">
    <source>
        <dbReference type="ARBA" id="ARBA00008078"/>
    </source>
</evidence>
<protein>
    <recommendedName>
        <fullName evidence="2">tRNA-intron lyase</fullName>
        <ecNumber evidence="2">4.6.1.16</ecNumber>
    </recommendedName>
</protein>
<dbReference type="InParanoid" id="K3WRN1"/>
<dbReference type="InterPro" id="IPR036167">
    <property type="entry name" value="tRNA_intron_Endo_cat-like_sf"/>
</dbReference>
<evidence type="ECO:0000256" key="2">
    <source>
        <dbReference type="ARBA" id="ARBA00012573"/>
    </source>
</evidence>
<dbReference type="Gene3D" id="3.40.1350.10">
    <property type="match status" value="1"/>
</dbReference>
<dbReference type="VEuPathDB" id="FungiDB:PYU1_G007609"/>
<dbReference type="STRING" id="431595.K3WRN1"/>
<reference evidence="6" key="1">
    <citation type="journal article" date="2010" name="Genome Biol.">
        <title>Genome sequence of the necrotrophic plant pathogen Pythium ultimum reveals original pathogenicity mechanisms and effector repertoire.</title>
        <authorList>
            <person name="Levesque C.A."/>
            <person name="Brouwer H."/>
            <person name="Cano L."/>
            <person name="Hamilton J.P."/>
            <person name="Holt C."/>
            <person name="Huitema E."/>
            <person name="Raffaele S."/>
            <person name="Robideau G.P."/>
            <person name="Thines M."/>
            <person name="Win J."/>
            <person name="Zerillo M.M."/>
            <person name="Beakes G.W."/>
            <person name="Boore J.L."/>
            <person name="Busam D."/>
            <person name="Dumas B."/>
            <person name="Ferriera S."/>
            <person name="Fuerstenberg S.I."/>
            <person name="Gachon C.M."/>
            <person name="Gaulin E."/>
            <person name="Govers F."/>
            <person name="Grenville-Briggs L."/>
            <person name="Horner N."/>
            <person name="Hostetler J."/>
            <person name="Jiang R.H."/>
            <person name="Johnson J."/>
            <person name="Krajaejun T."/>
            <person name="Lin H."/>
            <person name="Meijer H.J."/>
            <person name="Moore B."/>
            <person name="Morris P."/>
            <person name="Phuntmart V."/>
            <person name="Puiu D."/>
            <person name="Shetty J."/>
            <person name="Stajich J.E."/>
            <person name="Tripathy S."/>
            <person name="Wawra S."/>
            <person name="van West P."/>
            <person name="Whitty B.R."/>
            <person name="Coutinho P.M."/>
            <person name="Henrissat B."/>
            <person name="Martin F."/>
            <person name="Thomas P.D."/>
            <person name="Tyler B.M."/>
            <person name="De Vries R.P."/>
            <person name="Kamoun S."/>
            <person name="Yandell M."/>
            <person name="Tisserat N."/>
            <person name="Buell C.R."/>
        </authorList>
    </citation>
    <scope>NUCLEOTIDE SEQUENCE</scope>
    <source>
        <strain evidence="6">DAOM:BR144</strain>
    </source>
</reference>
<evidence type="ECO:0000313" key="6">
    <source>
        <dbReference type="Proteomes" id="UP000019132"/>
    </source>
</evidence>
<comment type="catalytic activity">
    <reaction evidence="3">
        <text>pretRNA = a 3'-half-tRNA molecule with a 5'-OH end + a 5'-half-tRNA molecule with a 2',3'-cyclic phosphate end + an intron with a 2',3'-cyclic phosphate and a 5'-hydroxyl terminus.</text>
        <dbReference type="EC" id="4.6.1.16"/>
    </reaction>
</comment>
<dbReference type="EMBL" id="GL376585">
    <property type="status" value="NOT_ANNOTATED_CDS"/>
    <property type="molecule type" value="Genomic_DNA"/>
</dbReference>
<evidence type="ECO:0000259" key="4">
    <source>
        <dbReference type="Pfam" id="PF01974"/>
    </source>
</evidence>
<dbReference type="InterPro" id="IPR011856">
    <property type="entry name" value="tRNA_endonuc-like_dom_sf"/>
</dbReference>